<protein>
    <recommendedName>
        <fullName evidence="4">DUF1349 domain-containing protein</fullName>
    </recommendedName>
</protein>
<reference evidence="2 3" key="1">
    <citation type="submission" date="2021-01" db="EMBL/GenBank/DDBJ databases">
        <title>Whole genome shotgun sequence of Catellatospora bangladeshensis NBRC 107357.</title>
        <authorList>
            <person name="Komaki H."/>
            <person name="Tamura T."/>
        </authorList>
    </citation>
    <scope>NUCLEOTIDE SEQUENCE [LARGE SCALE GENOMIC DNA]</scope>
    <source>
        <strain evidence="2 3">NBRC 107357</strain>
    </source>
</reference>
<feature type="transmembrane region" description="Helical" evidence="1">
    <location>
        <begin position="468"/>
        <end position="489"/>
    </location>
</feature>
<keyword evidence="1" id="KW-0812">Transmembrane</keyword>
<keyword evidence="1" id="KW-0472">Membrane</keyword>
<gene>
    <name evidence="2" type="ORF">Cba03nite_62900</name>
</gene>
<dbReference type="InterPro" id="IPR013320">
    <property type="entry name" value="ConA-like_dom_sf"/>
</dbReference>
<dbReference type="EMBL" id="BONF01000042">
    <property type="protein sequence ID" value="GIF84941.1"/>
    <property type="molecule type" value="Genomic_DNA"/>
</dbReference>
<keyword evidence="1" id="KW-1133">Transmembrane helix</keyword>
<dbReference type="AlphaFoldDB" id="A0A8J3NM86"/>
<dbReference type="SUPFAM" id="SSF49899">
    <property type="entry name" value="Concanavalin A-like lectins/glucanases"/>
    <property type="match status" value="1"/>
</dbReference>
<accession>A0A8J3NM86</accession>
<dbReference type="Gene3D" id="2.60.120.200">
    <property type="match status" value="1"/>
</dbReference>
<feature type="transmembrane region" description="Helical" evidence="1">
    <location>
        <begin position="378"/>
        <end position="396"/>
    </location>
</feature>
<name>A0A8J3NM86_9ACTN</name>
<keyword evidence="3" id="KW-1185">Reference proteome</keyword>
<evidence type="ECO:0000313" key="2">
    <source>
        <dbReference type="EMBL" id="GIF84941.1"/>
    </source>
</evidence>
<proteinExistence type="predicted"/>
<comment type="caution">
    <text evidence="2">The sequence shown here is derived from an EMBL/GenBank/DDBJ whole genome shotgun (WGS) entry which is preliminary data.</text>
</comment>
<feature type="transmembrane region" description="Helical" evidence="1">
    <location>
        <begin position="25"/>
        <end position="44"/>
    </location>
</feature>
<feature type="transmembrane region" description="Helical" evidence="1">
    <location>
        <begin position="304"/>
        <end position="323"/>
    </location>
</feature>
<evidence type="ECO:0000313" key="3">
    <source>
        <dbReference type="Proteomes" id="UP000601223"/>
    </source>
</evidence>
<evidence type="ECO:0000256" key="1">
    <source>
        <dbReference type="SAM" id="Phobius"/>
    </source>
</evidence>
<dbReference type="Proteomes" id="UP000601223">
    <property type="component" value="Unassembled WGS sequence"/>
</dbReference>
<organism evidence="2 3">
    <name type="scientific">Catellatospora bangladeshensis</name>
    <dbReference type="NCBI Taxonomy" id="310355"/>
    <lineage>
        <taxon>Bacteria</taxon>
        <taxon>Bacillati</taxon>
        <taxon>Actinomycetota</taxon>
        <taxon>Actinomycetes</taxon>
        <taxon>Micromonosporales</taxon>
        <taxon>Micromonosporaceae</taxon>
        <taxon>Catellatospora</taxon>
    </lineage>
</organism>
<feature type="transmembrane region" description="Helical" evidence="1">
    <location>
        <begin position="403"/>
        <end position="426"/>
    </location>
</feature>
<evidence type="ECO:0008006" key="4">
    <source>
        <dbReference type="Google" id="ProtNLM"/>
    </source>
</evidence>
<dbReference type="RefSeq" id="WP_239126139.1">
    <property type="nucleotide sequence ID" value="NZ_BONF01000042.1"/>
</dbReference>
<feature type="transmembrane region" description="Helical" evidence="1">
    <location>
        <begin position="335"/>
        <end position="358"/>
    </location>
</feature>
<sequence>MRTPLEITTALRAQWAVLRAGRGRIIALAAAALAVLLLGLLPALTNLSSCSEGTVEVQCPTDPIGPDGAPVSDQSFFAHVPLGERGVITARMTELTGTITYPPPNHDQIVSGVVPWAKAGLIVKDGTGQGSDYAALLMTGAHGVRLQHSYRHDTAGRPGGVSPDQPRWLRLTRDGDTVTGEESADGTAWTRVGTARLPGLPATVQVGLFATSPGDLTLREIGLGGHVGEVRFTQAVGVFDHVTIDGAPVTGWQRDTVGELGHTDWEKYHRPAGLVEENGVLSVTGSGDIGPIGSMGSTRPESTLLGLVVALIVVIVAGARFGVGAAGRVIAARAAALGGLVLAGGLAVAGLTLTAGTLLMQHKGLPVAPLGPLTGLRVAAGAGVLLAGAAALAVALGALCRRAWVAATAGIALVVVPYLLSVVPLLPEQVTSWLLRLSPAGGYAMLQTVVAYPQVTMHYAPHAGYLPLPGWAGLAVLGGYAVLAVLLAVRLRPPAGTDPTVVDFR</sequence>